<feature type="region of interest" description="Disordered" evidence="1">
    <location>
        <begin position="1"/>
        <end position="62"/>
    </location>
</feature>
<name>A0A2H1W200_SPOFR</name>
<evidence type="ECO:0000256" key="1">
    <source>
        <dbReference type="SAM" id="MobiDB-lite"/>
    </source>
</evidence>
<dbReference type="EMBL" id="ODYU01005831">
    <property type="protein sequence ID" value="SOQ47109.1"/>
    <property type="molecule type" value="Genomic_DNA"/>
</dbReference>
<feature type="compositionally biased region" description="Low complexity" evidence="1">
    <location>
        <begin position="39"/>
        <end position="49"/>
    </location>
</feature>
<evidence type="ECO:0000313" key="2">
    <source>
        <dbReference type="EMBL" id="SOQ47109.1"/>
    </source>
</evidence>
<feature type="compositionally biased region" description="Basic and acidic residues" evidence="1">
    <location>
        <begin position="1"/>
        <end position="28"/>
    </location>
</feature>
<protein>
    <submittedName>
        <fullName evidence="2">SFRICE_017606</fullName>
    </submittedName>
</protein>
<sequence>MTKELSAKRKVDKCRDTHPRVTRGEGVRGDQWQRGAVLPAPAIGRRPGVRAPPRPRGSSLLN</sequence>
<reference evidence="2" key="1">
    <citation type="submission" date="2016-07" db="EMBL/GenBank/DDBJ databases">
        <authorList>
            <person name="Bretaudeau A."/>
        </authorList>
    </citation>
    <scope>NUCLEOTIDE SEQUENCE</scope>
    <source>
        <strain evidence="2">Rice</strain>
        <tissue evidence="2">Whole body</tissue>
    </source>
</reference>
<gene>
    <name evidence="2" type="ORF">SFRICE_017606</name>
</gene>
<proteinExistence type="predicted"/>
<dbReference type="AlphaFoldDB" id="A0A2H1W200"/>
<accession>A0A2H1W200</accession>
<organism evidence="2">
    <name type="scientific">Spodoptera frugiperda</name>
    <name type="common">Fall armyworm</name>
    <dbReference type="NCBI Taxonomy" id="7108"/>
    <lineage>
        <taxon>Eukaryota</taxon>
        <taxon>Metazoa</taxon>
        <taxon>Ecdysozoa</taxon>
        <taxon>Arthropoda</taxon>
        <taxon>Hexapoda</taxon>
        <taxon>Insecta</taxon>
        <taxon>Pterygota</taxon>
        <taxon>Neoptera</taxon>
        <taxon>Endopterygota</taxon>
        <taxon>Lepidoptera</taxon>
        <taxon>Glossata</taxon>
        <taxon>Ditrysia</taxon>
        <taxon>Noctuoidea</taxon>
        <taxon>Noctuidae</taxon>
        <taxon>Amphipyrinae</taxon>
        <taxon>Spodoptera</taxon>
    </lineage>
</organism>